<evidence type="ECO:0000313" key="3">
    <source>
        <dbReference type="EMBL" id="KAF4612533.1"/>
    </source>
</evidence>
<gene>
    <name evidence="2" type="ORF">D9613_010227</name>
    <name evidence="3" type="ORF">D9613_012774</name>
</gene>
<dbReference type="EMBL" id="JAACJL010000049">
    <property type="protein sequence ID" value="KAF4612533.1"/>
    <property type="molecule type" value="Genomic_DNA"/>
</dbReference>
<comment type="caution">
    <text evidence="2">The sequence shown here is derived from an EMBL/GenBank/DDBJ whole genome shotgun (WGS) entry which is preliminary data.</text>
</comment>
<name>A0A8H4QFT2_9AGAR</name>
<feature type="compositionally biased region" description="Basic and acidic residues" evidence="1">
    <location>
        <begin position="711"/>
        <end position="724"/>
    </location>
</feature>
<dbReference type="GO" id="GO:0003677">
    <property type="term" value="F:DNA binding"/>
    <property type="evidence" value="ECO:0007669"/>
    <property type="project" value="InterPro"/>
</dbReference>
<feature type="region of interest" description="Disordered" evidence="1">
    <location>
        <begin position="1078"/>
        <end position="1130"/>
    </location>
</feature>
<organism evidence="2 4">
    <name type="scientific">Agrocybe pediades</name>
    <dbReference type="NCBI Taxonomy" id="84607"/>
    <lineage>
        <taxon>Eukaryota</taxon>
        <taxon>Fungi</taxon>
        <taxon>Dikarya</taxon>
        <taxon>Basidiomycota</taxon>
        <taxon>Agaricomycotina</taxon>
        <taxon>Agaricomycetes</taxon>
        <taxon>Agaricomycetidae</taxon>
        <taxon>Agaricales</taxon>
        <taxon>Agaricineae</taxon>
        <taxon>Strophariaceae</taxon>
        <taxon>Agrocybe</taxon>
    </lineage>
</organism>
<keyword evidence="4" id="KW-1185">Reference proteome</keyword>
<proteinExistence type="predicted"/>
<evidence type="ECO:0000313" key="4">
    <source>
        <dbReference type="Proteomes" id="UP000521872"/>
    </source>
</evidence>
<dbReference type="EMBL" id="JAACJL010000059">
    <property type="protein sequence ID" value="KAF4609901.1"/>
    <property type="molecule type" value="Genomic_DNA"/>
</dbReference>
<feature type="compositionally biased region" description="Polar residues" evidence="1">
    <location>
        <begin position="1117"/>
        <end position="1130"/>
    </location>
</feature>
<sequence>MLEGIKNAFSLLWKRGDDNESQAARLIPAPYHAAAPSIPFYPGDPRFNFGPSLGTGPNVMGNISMYPSSYYGHPTGLVQPPFSFQHGSPSPVHPHHGHSGFLYPSVGATAPMPMAHHIAPQMVHHPLNGTNMHPPSGQGPQLSTPLPPQTSTPVAEPIRNQKSKATTPVESDENSSIAWPQGYVLREIEEGTETRNWKQTKWQWRSIGPVKRNSRTVELRNCLGVIVCAECERVYRPRTDAASRKRQLQQACTGKSSARSQPCGASLVHVECDAQAHHYKVERDGVVLLVWEHFGFHKHPQPPNGRLTAEEEEALDHQVSQRPSASAHEYRTGDSFTRSIPLGEIAPALSNPRKARYEVEKSRTRLGLDGGRINKGLTSFLGSVMNLQEGLSKPFIIDSKFHGPTYLVFQTPFMRRILEESVDSWKDDSNGPRHGLVTDGDHTYFKEGVLNVTCAFSSVLCAWVPVLYTWIYKLDISHHRPHFQHISQSIVQYTKSKNLPLEPKYLLHVTDFSAAQRAAHADEYADAIISTKPDFASLTPQSQAIERAAYLKEAESAERGCDFHFWQSAERLTSNASLIAVADVPDFNRQLRIMTSRSTSLEDFNAAVKRIKDSYKRVSSWLSWWLRPAFASMIFPAVSSVDPSIAGQVPSTANAAEHSHSLLHHAAGRDHDLVQGIEMLYLHVEEMERQHSAIKAGHFDPPAQRTYKPRPPKEYDVNDGRPPDTQKALLPEGIRDASTQNEHCLQSYKWDRPNSCFFDNGLELLFRSFTLLAYDIKTDLMGKIPINSYLSSLLYHYDRRLKAIYAAPDTRRFNDDNELMQLVTRSFIFDRWELYDSPGVHGCSKGWITRAILDGNPPRDVKEHFGVYHLISRSCVNDHSSESYASYHPQIMNGLFSRDINMTQQRIGPDNQQSLTDYFNGLIPRIPLPHDANGGRLLHTMEEVQCSTCQESAVVTSITTLWPQVLHLEYSASGALPSTQTVPLVRYPHTFSIKSSTGAIVSYELVGRVLHESNHFTSELRISGDAYTYNDMKRDGHLRKKKKTTSLEKPNTQAVYYVYHRKSVCSKTTRLVEDIEDDYNGYRPSTNEDNPDPVLSSSDDDNLAENAPATAPASISHPHSSGNPVETLQSTPEIQQPCIQPRHDSPVQPCHNGSDSDEFPVCMGLCNFDVNAPGLDPLLVRTDTVKCAICARTFHEECVKDRLKRGFMSVVDKFTCIDCVDDIGKGFLFREYILIPLGPKARHYPCRIIDRISPDRVEVEWHPGNVYKPKTLAKALPKFLSPEACIDAYFRSDTWASRQVEMGSIAWPIQLIADAHDNHGYDNKIIQLALADSFYSVLQIVTGQRSHPIMSIYHIWKSESSPHRHKGILQSAQDEFDKICRFNDMFDLDILPGDKSLTHSFISDLDIALRPFKDEAIRRDAGMIAGVLFGIVIIRVYLGRTAQDDLQIFWLCRSFTREEKHAMFSDESTELYEAKCGEVIRPKFPEELALLSCVEPVGKARRFKRSMSHVFAFTGMRTNPGRLNLIPFNDEKRILPPNVTAENEGGGMYEFLKSPDPGLTGGPPFVSSVTPPTNNWRSDALPEAPRARPKPIPKKKRQTSTVEVPVPDNPPYRIISMNPEAVLRTSAQESVHNLHSNSEDVVMSTGVADSQGNIINTGTALKRMAEEMGPRRSTRQKVRAS</sequence>
<feature type="compositionally biased region" description="Basic residues" evidence="1">
    <location>
        <begin position="1587"/>
        <end position="1598"/>
    </location>
</feature>
<dbReference type="SUPFAM" id="SSF90073">
    <property type="entry name" value="GCM domain"/>
    <property type="match status" value="1"/>
</dbReference>
<protein>
    <submittedName>
        <fullName evidence="2">Uncharacterized protein</fullName>
    </submittedName>
</protein>
<evidence type="ECO:0000256" key="1">
    <source>
        <dbReference type="SAM" id="MobiDB-lite"/>
    </source>
</evidence>
<dbReference type="GO" id="GO:0006355">
    <property type="term" value="P:regulation of DNA-templated transcription"/>
    <property type="evidence" value="ECO:0007669"/>
    <property type="project" value="InterPro"/>
</dbReference>
<reference evidence="2 4" key="1">
    <citation type="submission" date="2019-12" db="EMBL/GenBank/DDBJ databases">
        <authorList>
            <person name="Floudas D."/>
            <person name="Bentzer J."/>
            <person name="Ahren D."/>
            <person name="Johansson T."/>
            <person name="Persson P."/>
            <person name="Tunlid A."/>
        </authorList>
    </citation>
    <scope>NUCLEOTIDE SEQUENCE [LARGE SCALE GENOMIC DNA]</scope>
    <source>
        <strain evidence="2 4">CBS 102.39</strain>
    </source>
</reference>
<dbReference type="Proteomes" id="UP000521872">
    <property type="component" value="Unassembled WGS sequence"/>
</dbReference>
<accession>A0A8H4QFT2</accession>
<feature type="compositionally biased region" description="Polar residues" evidence="1">
    <location>
        <begin position="163"/>
        <end position="176"/>
    </location>
</feature>
<dbReference type="InterPro" id="IPR036115">
    <property type="entry name" value="GCM_dom_sf"/>
</dbReference>
<evidence type="ECO:0000313" key="2">
    <source>
        <dbReference type="EMBL" id="KAF4609901.1"/>
    </source>
</evidence>
<feature type="region of interest" description="Disordered" evidence="1">
    <location>
        <begin position="695"/>
        <end position="735"/>
    </location>
</feature>
<feature type="region of interest" description="Disordered" evidence="1">
    <location>
        <begin position="1571"/>
        <end position="1613"/>
    </location>
</feature>
<feature type="region of interest" description="Disordered" evidence="1">
    <location>
        <begin position="126"/>
        <end position="176"/>
    </location>
</feature>